<evidence type="ECO:0000313" key="1">
    <source>
        <dbReference type="EMBL" id="KAJ6427893.1"/>
    </source>
</evidence>
<evidence type="ECO:0000313" key="2">
    <source>
        <dbReference type="Proteomes" id="UP001162972"/>
    </source>
</evidence>
<comment type="caution">
    <text evidence="1">The sequence shown here is derived from an EMBL/GenBank/DDBJ whole genome shotgun (WGS) entry which is preliminary data.</text>
</comment>
<organism evidence="1 2">
    <name type="scientific">Salix udensis</name>
    <dbReference type="NCBI Taxonomy" id="889485"/>
    <lineage>
        <taxon>Eukaryota</taxon>
        <taxon>Viridiplantae</taxon>
        <taxon>Streptophyta</taxon>
        <taxon>Embryophyta</taxon>
        <taxon>Tracheophyta</taxon>
        <taxon>Spermatophyta</taxon>
        <taxon>Magnoliopsida</taxon>
        <taxon>eudicotyledons</taxon>
        <taxon>Gunneridae</taxon>
        <taxon>Pentapetalae</taxon>
        <taxon>rosids</taxon>
        <taxon>fabids</taxon>
        <taxon>Malpighiales</taxon>
        <taxon>Salicaceae</taxon>
        <taxon>Saliceae</taxon>
        <taxon>Salix</taxon>
    </lineage>
</organism>
<dbReference type="Proteomes" id="UP001162972">
    <property type="component" value="Chromosome 1"/>
</dbReference>
<dbReference type="EMBL" id="JAPFFJ010000005">
    <property type="protein sequence ID" value="KAJ6427893.1"/>
    <property type="molecule type" value="Genomic_DNA"/>
</dbReference>
<sequence>MGGEDAHKMKLLRLALTTPNPPDTYQHQDLTASRCRWSRAQTHYTEDYCIHTDICASGKGTRARWKETSTPMDCVFPTCKFCGKGRKTAGKIGNAGVIMLSNNHPEYFELKRISSYYKLRETAGLTSGGPMNPDCLV</sequence>
<dbReference type="AlphaFoldDB" id="A0AAD6KR25"/>
<reference evidence="1 2" key="1">
    <citation type="journal article" date="2023" name="Int. J. Mol. Sci.">
        <title>De Novo Assembly and Annotation of 11 Diverse Shrub Willow (Salix) Genomes Reveals Novel Gene Organization in Sex-Linked Regions.</title>
        <authorList>
            <person name="Hyden B."/>
            <person name="Feng K."/>
            <person name="Yates T.B."/>
            <person name="Jawdy S."/>
            <person name="Cereghino C."/>
            <person name="Smart L.B."/>
            <person name="Muchero W."/>
        </authorList>
    </citation>
    <scope>NUCLEOTIDE SEQUENCE [LARGE SCALE GENOMIC DNA]</scope>
    <source>
        <tissue evidence="1">Shoot tip</tissue>
    </source>
</reference>
<gene>
    <name evidence="1" type="ORF">OIU84_023320</name>
</gene>
<name>A0AAD6KR25_9ROSI</name>
<keyword evidence="2" id="KW-1185">Reference proteome</keyword>
<protein>
    <submittedName>
        <fullName evidence="1">Uncharacterized protein</fullName>
    </submittedName>
</protein>
<accession>A0AAD6KR25</accession>
<proteinExistence type="predicted"/>